<dbReference type="InterPro" id="IPR002123">
    <property type="entry name" value="Plipid/glycerol_acylTrfase"/>
</dbReference>
<organism evidence="10 11">
    <name type="scientific">Oceaniradius stylonematis</name>
    <dbReference type="NCBI Taxonomy" id="2184161"/>
    <lineage>
        <taxon>Bacteria</taxon>
        <taxon>Pseudomonadati</taxon>
        <taxon>Pseudomonadota</taxon>
        <taxon>Alphaproteobacteria</taxon>
        <taxon>Hyphomicrobiales</taxon>
        <taxon>Ahrensiaceae</taxon>
        <taxon>Oceaniradius</taxon>
    </lineage>
</organism>
<evidence type="ECO:0000313" key="10">
    <source>
        <dbReference type="EMBL" id="RKF08555.1"/>
    </source>
</evidence>
<proteinExistence type="predicted"/>
<feature type="region of interest" description="Disordered" evidence="8">
    <location>
        <begin position="271"/>
        <end position="292"/>
    </location>
</feature>
<dbReference type="Pfam" id="PF01553">
    <property type="entry name" value="Acyltransferase"/>
    <property type="match status" value="1"/>
</dbReference>
<feature type="domain" description="Phospholipid/glycerol acyltransferase" evidence="9">
    <location>
        <begin position="80"/>
        <end position="198"/>
    </location>
</feature>
<dbReference type="PANTHER" id="PTHR23063">
    <property type="entry name" value="PHOSPHOLIPID ACYLTRANSFERASE"/>
    <property type="match status" value="1"/>
</dbReference>
<keyword evidence="5" id="KW-0443">Lipid metabolism</keyword>
<keyword evidence="7 10" id="KW-0012">Acyltransferase</keyword>
<name>A0A3A8AFB8_9HYPH</name>
<dbReference type="CDD" id="cd07989">
    <property type="entry name" value="LPLAT_AGPAT-like"/>
    <property type="match status" value="1"/>
</dbReference>
<evidence type="ECO:0000256" key="3">
    <source>
        <dbReference type="ARBA" id="ARBA00022692"/>
    </source>
</evidence>
<keyword evidence="11" id="KW-1185">Reference proteome</keyword>
<accession>A0A3A8AFB8</accession>
<dbReference type="PANTHER" id="PTHR23063:SF52">
    <property type="entry name" value="LYSOPHOSPHATIDYLCHOLINE ACYLTRANSFERASE"/>
    <property type="match status" value="1"/>
</dbReference>
<comment type="subcellular location">
    <subcellularLocation>
        <location evidence="1">Membrane</location>
    </subcellularLocation>
</comment>
<dbReference type="Proteomes" id="UP000246132">
    <property type="component" value="Unassembled WGS sequence"/>
</dbReference>
<comment type="caution">
    <text evidence="10">The sequence shown here is derived from an EMBL/GenBank/DDBJ whole genome shotgun (WGS) entry which is preliminary data.</text>
</comment>
<evidence type="ECO:0000256" key="8">
    <source>
        <dbReference type="SAM" id="MobiDB-lite"/>
    </source>
</evidence>
<keyword evidence="6" id="KW-0472">Membrane</keyword>
<dbReference type="AlphaFoldDB" id="A0A3A8AFB8"/>
<dbReference type="SUPFAM" id="SSF69593">
    <property type="entry name" value="Glycerol-3-phosphate (1)-acyltransferase"/>
    <property type="match status" value="1"/>
</dbReference>
<evidence type="ECO:0000256" key="4">
    <source>
        <dbReference type="ARBA" id="ARBA00022989"/>
    </source>
</evidence>
<sequence>MTWPPRARRANPMETLRAVFVVCLALAITAVLLPVHLVAQWRRWPLRKTTAQTWHRWVARAMGLRIDIHGAPARAGGHGVLLVANHASWLDIVALGSVAPVSFIAKDDVRDWPVFGLLARLQDSVFVSRNARATTRTQAETIAQRLADGDTIVLFAEGTTSCGNFVYPFKSSLFGALGVGESDRRDDALVQPVAIAYTGVDGIPMGRQSRPLAAWPGDIGIGPHLTRILREGRIDIHVGFGDPITVTPGTNRKRLATETERAVRRMMSALVRGQRPSSAGTQKPLRTAHEES</sequence>
<evidence type="ECO:0000256" key="6">
    <source>
        <dbReference type="ARBA" id="ARBA00023136"/>
    </source>
</evidence>
<gene>
    <name evidence="10" type="ORF">DEM25_000745</name>
</gene>
<reference evidence="10 11" key="1">
    <citation type="journal article" date="2018" name="Int. J. Syst. Bacteriol.">
        <title>Oceaniradius stylonemae gen. nov., sp. nov., isolated from a red alga, Stylonema cornu-cervi.</title>
        <authorList>
            <person name="Jeong S."/>
        </authorList>
    </citation>
    <scope>NUCLEOTIDE SEQUENCE [LARGE SCALE GENOMIC DNA]</scope>
    <source>
        <strain evidence="10 11">StC1</strain>
    </source>
</reference>
<keyword evidence="3" id="KW-0812">Transmembrane</keyword>
<keyword evidence="4" id="KW-1133">Transmembrane helix</keyword>
<evidence type="ECO:0000313" key="11">
    <source>
        <dbReference type="Proteomes" id="UP000246132"/>
    </source>
</evidence>
<evidence type="ECO:0000256" key="2">
    <source>
        <dbReference type="ARBA" id="ARBA00022679"/>
    </source>
</evidence>
<protein>
    <submittedName>
        <fullName evidence="10">1-acyl-sn-glycerol-3-phosphate acyltransferase</fullName>
    </submittedName>
</protein>
<evidence type="ECO:0000256" key="5">
    <source>
        <dbReference type="ARBA" id="ARBA00023098"/>
    </source>
</evidence>
<evidence type="ECO:0000259" key="9">
    <source>
        <dbReference type="SMART" id="SM00563"/>
    </source>
</evidence>
<evidence type="ECO:0000256" key="7">
    <source>
        <dbReference type="ARBA" id="ARBA00023315"/>
    </source>
</evidence>
<dbReference type="GO" id="GO:0016746">
    <property type="term" value="F:acyltransferase activity"/>
    <property type="evidence" value="ECO:0007669"/>
    <property type="project" value="UniProtKB-KW"/>
</dbReference>
<evidence type="ECO:0000256" key="1">
    <source>
        <dbReference type="ARBA" id="ARBA00004370"/>
    </source>
</evidence>
<dbReference type="SMART" id="SM00563">
    <property type="entry name" value="PlsC"/>
    <property type="match status" value="1"/>
</dbReference>
<dbReference type="EMBL" id="QFWV02000001">
    <property type="protein sequence ID" value="RKF08555.1"/>
    <property type="molecule type" value="Genomic_DNA"/>
</dbReference>
<dbReference type="GO" id="GO:0016020">
    <property type="term" value="C:membrane"/>
    <property type="evidence" value="ECO:0007669"/>
    <property type="project" value="UniProtKB-SubCell"/>
</dbReference>
<dbReference type="GO" id="GO:0006629">
    <property type="term" value="P:lipid metabolic process"/>
    <property type="evidence" value="ECO:0007669"/>
    <property type="project" value="UniProtKB-KW"/>
</dbReference>
<keyword evidence="2 10" id="KW-0808">Transferase</keyword>